<dbReference type="InterPro" id="IPR000719">
    <property type="entry name" value="Prot_kinase_dom"/>
</dbReference>
<dbReference type="InterPro" id="IPR017441">
    <property type="entry name" value="Protein_kinase_ATP_BS"/>
</dbReference>
<dbReference type="Proteomes" id="UP000314982">
    <property type="component" value="Unassembled WGS sequence"/>
</dbReference>
<evidence type="ECO:0000256" key="3">
    <source>
        <dbReference type="ARBA" id="ARBA00012513"/>
    </source>
</evidence>
<keyword evidence="12" id="KW-0234">DNA repair</keyword>
<dbReference type="InterPro" id="IPR011009">
    <property type="entry name" value="Kinase-like_dom_sf"/>
</dbReference>
<evidence type="ECO:0000256" key="1">
    <source>
        <dbReference type="ARBA" id="ARBA00004496"/>
    </source>
</evidence>
<keyword evidence="7 15" id="KW-0547">Nucleotide-binding</keyword>
<accession>A0A4W5MG80</accession>
<evidence type="ECO:0000259" key="16">
    <source>
        <dbReference type="PROSITE" id="PS50011"/>
    </source>
</evidence>
<evidence type="ECO:0000256" key="6">
    <source>
        <dbReference type="ARBA" id="ARBA00022679"/>
    </source>
</evidence>
<dbReference type="SUPFAM" id="SSF56112">
    <property type="entry name" value="Protein kinase-like (PK-like)"/>
    <property type="match status" value="1"/>
</dbReference>
<dbReference type="PROSITE" id="PS50011">
    <property type="entry name" value="PROTEIN_KINASE_DOM"/>
    <property type="match status" value="1"/>
</dbReference>
<evidence type="ECO:0000256" key="10">
    <source>
        <dbReference type="ARBA" id="ARBA00022840"/>
    </source>
</evidence>
<reference evidence="17" key="3">
    <citation type="submission" date="2025-09" db="UniProtKB">
        <authorList>
            <consortium name="Ensembl"/>
        </authorList>
    </citation>
    <scope>IDENTIFICATION</scope>
</reference>
<dbReference type="PANTHER" id="PTHR47167">
    <property type="entry name" value="SERINE/THREONINE-PROTEIN KINASE TAO1-LIKE PROTEIN"/>
    <property type="match status" value="1"/>
</dbReference>
<dbReference type="GO" id="GO:0005737">
    <property type="term" value="C:cytoplasm"/>
    <property type="evidence" value="ECO:0007669"/>
    <property type="project" value="UniProtKB-SubCell"/>
</dbReference>
<protein>
    <recommendedName>
        <fullName evidence="3">non-specific serine/threonine protein kinase</fullName>
        <ecNumber evidence="3">2.7.11.1</ecNumber>
    </recommendedName>
</protein>
<evidence type="ECO:0000256" key="13">
    <source>
        <dbReference type="ARBA" id="ARBA00047899"/>
    </source>
</evidence>
<evidence type="ECO:0000256" key="9">
    <source>
        <dbReference type="ARBA" id="ARBA00022777"/>
    </source>
</evidence>
<dbReference type="GeneTree" id="ENSGT00940000155796"/>
<evidence type="ECO:0000313" key="17">
    <source>
        <dbReference type="Ensembl" id="ENSHHUP00000036848.1"/>
    </source>
</evidence>
<dbReference type="PROSITE" id="PS00107">
    <property type="entry name" value="PROTEIN_KINASE_ATP"/>
    <property type="match status" value="1"/>
</dbReference>
<dbReference type="GO" id="GO:0051493">
    <property type="term" value="P:regulation of cytoskeleton organization"/>
    <property type="evidence" value="ECO:0007669"/>
    <property type="project" value="TreeGrafter"/>
</dbReference>
<keyword evidence="5" id="KW-0723">Serine/threonine-protein kinase</keyword>
<evidence type="ECO:0000313" key="18">
    <source>
        <dbReference type="Proteomes" id="UP000314982"/>
    </source>
</evidence>
<reference evidence="18" key="1">
    <citation type="submission" date="2018-06" db="EMBL/GenBank/DDBJ databases">
        <title>Genome assembly of Danube salmon.</title>
        <authorList>
            <person name="Macqueen D.J."/>
            <person name="Gundappa M.K."/>
        </authorList>
    </citation>
    <scope>NUCLEOTIDE SEQUENCE [LARGE SCALE GENOMIC DNA]</scope>
</reference>
<evidence type="ECO:0000256" key="4">
    <source>
        <dbReference type="ARBA" id="ARBA00022490"/>
    </source>
</evidence>
<keyword evidence="11" id="KW-0175">Coiled coil</keyword>
<comment type="subcellular location">
    <subcellularLocation>
        <location evidence="1">Cytoplasm</location>
    </subcellularLocation>
</comment>
<keyword evidence="9" id="KW-0418">Kinase</keyword>
<dbReference type="AlphaFoldDB" id="A0A4W5MG80"/>
<comment type="similarity">
    <text evidence="2">Belongs to the protein kinase superfamily. STE Ser/Thr protein kinase family. STE20 subfamily.</text>
</comment>
<evidence type="ECO:0000256" key="14">
    <source>
        <dbReference type="ARBA" id="ARBA00048679"/>
    </source>
</evidence>
<sequence length="129" mass="14653">MPSSVRAGSLKDPEVAELFFKEDPEKLFSDLREIGHGSFGAVYFARDVRSTEVVAIKKMSYSGKQSNEKWQDIIKEVKFLQRIQHPNSIEYKGCYLREHTAWLVMEYCLGSASDVLEGKTHSKNSSCSI</sequence>
<evidence type="ECO:0000256" key="12">
    <source>
        <dbReference type="ARBA" id="ARBA00023204"/>
    </source>
</evidence>
<reference evidence="17" key="2">
    <citation type="submission" date="2025-08" db="UniProtKB">
        <authorList>
            <consortium name="Ensembl"/>
        </authorList>
    </citation>
    <scope>IDENTIFICATION</scope>
</reference>
<keyword evidence="6" id="KW-0808">Transferase</keyword>
<keyword evidence="8" id="KW-0227">DNA damage</keyword>
<dbReference type="FunFam" id="3.30.200.20:FF:000029">
    <property type="entry name" value="Serine/threonine-protein kinase TAO2, putative"/>
    <property type="match status" value="1"/>
</dbReference>
<name>A0A4W5MG80_9TELE</name>
<comment type="catalytic activity">
    <reaction evidence="13">
        <text>L-threonyl-[protein] + ATP = O-phospho-L-threonyl-[protein] + ADP + H(+)</text>
        <dbReference type="Rhea" id="RHEA:46608"/>
        <dbReference type="Rhea" id="RHEA-COMP:11060"/>
        <dbReference type="Rhea" id="RHEA-COMP:11605"/>
        <dbReference type="ChEBI" id="CHEBI:15378"/>
        <dbReference type="ChEBI" id="CHEBI:30013"/>
        <dbReference type="ChEBI" id="CHEBI:30616"/>
        <dbReference type="ChEBI" id="CHEBI:61977"/>
        <dbReference type="ChEBI" id="CHEBI:456216"/>
        <dbReference type="EC" id="2.7.11.1"/>
    </reaction>
</comment>
<dbReference type="Ensembl" id="ENSHHUT00000038321.1">
    <property type="protein sequence ID" value="ENSHHUP00000036848.1"/>
    <property type="gene ID" value="ENSHHUG00000023101.1"/>
</dbReference>
<keyword evidence="4" id="KW-0963">Cytoplasm</keyword>
<dbReference type="InterPro" id="IPR051234">
    <property type="entry name" value="TAO_STE20_kinase"/>
</dbReference>
<evidence type="ECO:0000256" key="15">
    <source>
        <dbReference type="PROSITE-ProRule" id="PRU10141"/>
    </source>
</evidence>
<dbReference type="PANTHER" id="PTHR47167:SF8">
    <property type="entry name" value="SERINE_THREONINE-PROTEIN KINASE TAO1"/>
    <property type="match status" value="1"/>
</dbReference>
<evidence type="ECO:0000256" key="8">
    <source>
        <dbReference type="ARBA" id="ARBA00022763"/>
    </source>
</evidence>
<evidence type="ECO:0000256" key="5">
    <source>
        <dbReference type="ARBA" id="ARBA00022527"/>
    </source>
</evidence>
<comment type="catalytic activity">
    <reaction evidence="14">
        <text>L-seryl-[protein] + ATP = O-phospho-L-seryl-[protein] + ADP + H(+)</text>
        <dbReference type="Rhea" id="RHEA:17989"/>
        <dbReference type="Rhea" id="RHEA-COMP:9863"/>
        <dbReference type="Rhea" id="RHEA-COMP:11604"/>
        <dbReference type="ChEBI" id="CHEBI:15378"/>
        <dbReference type="ChEBI" id="CHEBI:29999"/>
        <dbReference type="ChEBI" id="CHEBI:30616"/>
        <dbReference type="ChEBI" id="CHEBI:83421"/>
        <dbReference type="ChEBI" id="CHEBI:456216"/>
        <dbReference type="EC" id="2.7.11.1"/>
    </reaction>
</comment>
<organism evidence="17 18">
    <name type="scientific">Hucho hucho</name>
    <name type="common">huchen</name>
    <dbReference type="NCBI Taxonomy" id="62062"/>
    <lineage>
        <taxon>Eukaryota</taxon>
        <taxon>Metazoa</taxon>
        <taxon>Chordata</taxon>
        <taxon>Craniata</taxon>
        <taxon>Vertebrata</taxon>
        <taxon>Euteleostomi</taxon>
        <taxon>Actinopterygii</taxon>
        <taxon>Neopterygii</taxon>
        <taxon>Teleostei</taxon>
        <taxon>Protacanthopterygii</taxon>
        <taxon>Salmoniformes</taxon>
        <taxon>Salmonidae</taxon>
        <taxon>Salmoninae</taxon>
        <taxon>Hucho</taxon>
    </lineage>
</organism>
<evidence type="ECO:0000256" key="11">
    <source>
        <dbReference type="ARBA" id="ARBA00023054"/>
    </source>
</evidence>
<dbReference type="GO" id="GO:0005524">
    <property type="term" value="F:ATP binding"/>
    <property type="evidence" value="ECO:0007669"/>
    <property type="project" value="UniProtKB-UniRule"/>
</dbReference>
<keyword evidence="10 15" id="KW-0067">ATP-binding</keyword>
<evidence type="ECO:0000256" key="7">
    <source>
        <dbReference type="ARBA" id="ARBA00022741"/>
    </source>
</evidence>
<dbReference type="Gene3D" id="3.30.200.20">
    <property type="entry name" value="Phosphorylase Kinase, domain 1"/>
    <property type="match status" value="1"/>
</dbReference>
<keyword evidence="18" id="KW-1185">Reference proteome</keyword>
<dbReference type="EC" id="2.7.11.1" evidence="3"/>
<feature type="binding site" evidence="15">
    <location>
        <position position="58"/>
    </location>
    <ligand>
        <name>ATP</name>
        <dbReference type="ChEBI" id="CHEBI:30616"/>
    </ligand>
</feature>
<dbReference type="GO" id="GO:0004674">
    <property type="term" value="F:protein serine/threonine kinase activity"/>
    <property type="evidence" value="ECO:0007669"/>
    <property type="project" value="UniProtKB-KW"/>
</dbReference>
<proteinExistence type="inferred from homology"/>
<evidence type="ECO:0000256" key="2">
    <source>
        <dbReference type="ARBA" id="ARBA00008874"/>
    </source>
</evidence>
<feature type="domain" description="Protein kinase" evidence="16">
    <location>
        <begin position="28"/>
        <end position="129"/>
    </location>
</feature>
<dbReference type="Pfam" id="PF00069">
    <property type="entry name" value="Pkinase"/>
    <property type="match status" value="1"/>
</dbReference>
<dbReference type="GO" id="GO:0006281">
    <property type="term" value="P:DNA repair"/>
    <property type="evidence" value="ECO:0007669"/>
    <property type="project" value="UniProtKB-KW"/>
</dbReference>